<dbReference type="EMBL" id="CAJVRL010000065">
    <property type="protein sequence ID" value="CAG8955730.1"/>
    <property type="molecule type" value="Genomic_DNA"/>
</dbReference>
<organism evidence="3 4">
    <name type="scientific">Hymenoscyphus fraxineus</name>
    <dbReference type="NCBI Taxonomy" id="746836"/>
    <lineage>
        <taxon>Eukaryota</taxon>
        <taxon>Fungi</taxon>
        <taxon>Dikarya</taxon>
        <taxon>Ascomycota</taxon>
        <taxon>Pezizomycotina</taxon>
        <taxon>Leotiomycetes</taxon>
        <taxon>Helotiales</taxon>
        <taxon>Helotiaceae</taxon>
        <taxon>Hymenoscyphus</taxon>
    </lineage>
</organism>
<feature type="region of interest" description="Disordered" evidence="2">
    <location>
        <begin position="845"/>
        <end position="879"/>
    </location>
</feature>
<feature type="compositionally biased region" description="Basic residues" evidence="2">
    <location>
        <begin position="847"/>
        <end position="856"/>
    </location>
</feature>
<feature type="compositionally biased region" description="Basic and acidic residues" evidence="2">
    <location>
        <begin position="414"/>
        <end position="423"/>
    </location>
</feature>
<evidence type="ECO:0000313" key="4">
    <source>
        <dbReference type="Proteomes" id="UP000696280"/>
    </source>
</evidence>
<accession>A0A9N9PU01</accession>
<feature type="region of interest" description="Disordered" evidence="2">
    <location>
        <begin position="280"/>
        <end position="299"/>
    </location>
</feature>
<sequence length="879" mass="101100">MNFIVQGPSPSLYLRYLRYTRTILPIPTLATHTRAIHIWHAISSHALKRLDNNRKIFNYKLFEEYTDPKKVQLGLWTKEDSKSRPAVSWLSLADVLEQHLGPGQLLVPRPDVDENVKNERPGVGHYYIREMKLTTYRKITRRDRGTGSKEIRINQGAPTEFRENLMSRAWQFAMEHIPVEFHIGFSGGKQKQAKNIQAFVERMNDPNELHLRPDVTLKALPWDSYMALPPSSDGRTEVCWVVCTLRDGETYESKLDGIRWRTEFMRGMRLEVETAPKVEMPQREGSEVWGGSKHPEAERGEMALKEEQTKGRDRLKVREDYQSFLRERDAMYKRLDREFPLISPIVKRLAPRHASSEQLLKLAHLISYKLPHVKKLATEDSSVYKEICATMRLEETKDQVQARIQELRLKLGQDGKTAVEPRQRSSKVRHPNDRLTHPLLLGTKTFNPNESYCFRCGEVPCTREHAQYCNAPPDKWLSKWESDMLQAEVLRRRGPSPQGTDKSDTKKTLVGLVKEPTQSFQTRPANWRRNDGTIDVDAFRDSLQEESSSVESSEMDTSDFGPAPDSPLDGVVRRVGHVQPYQSLIKEKPQTYQQDYNSVRRVNLESAWPSEDVNGQDSPLGEESKKIQTVAPSKETIKEHTRRDSSAKEKQYGSQANFSIRRTSHITPPWTLKGTGIIRTIRTIGEPDTAPAADTAEPLINPFAAKNAERLHREFHARARMLRREATELEKKTQKHLTEAEKENKRLKKDVEAIKVEAIQGRSERLKRLPSNVAKLILDPSSTKRESTHTMETPEKLAALRRENGVFQRTLVRYHHSEDAIPDKKLAGLGDIKLATIKPFEVWKSRRGDKKPKMGRGKVDATRPAWQQKLMKRKGFKRG</sequence>
<feature type="coiled-coil region" evidence="1">
    <location>
        <begin position="705"/>
        <end position="757"/>
    </location>
</feature>
<evidence type="ECO:0000256" key="1">
    <source>
        <dbReference type="SAM" id="Coils"/>
    </source>
</evidence>
<reference evidence="3" key="1">
    <citation type="submission" date="2021-07" db="EMBL/GenBank/DDBJ databases">
        <authorList>
            <person name="Durling M."/>
        </authorList>
    </citation>
    <scope>NUCLEOTIDE SEQUENCE</scope>
</reference>
<proteinExistence type="predicted"/>
<feature type="compositionally biased region" description="Basic residues" evidence="2">
    <location>
        <begin position="870"/>
        <end position="879"/>
    </location>
</feature>
<keyword evidence="1" id="KW-0175">Coiled coil</keyword>
<dbReference type="Proteomes" id="UP000696280">
    <property type="component" value="Unassembled WGS sequence"/>
</dbReference>
<gene>
    <name evidence="3" type="ORF">HYFRA_00010996</name>
</gene>
<feature type="region of interest" description="Disordered" evidence="2">
    <location>
        <begin position="414"/>
        <end position="434"/>
    </location>
</feature>
<feature type="region of interest" description="Disordered" evidence="2">
    <location>
        <begin position="607"/>
        <end position="653"/>
    </location>
</feature>
<dbReference type="AlphaFoldDB" id="A0A9N9PU01"/>
<comment type="caution">
    <text evidence="3">The sequence shown here is derived from an EMBL/GenBank/DDBJ whole genome shotgun (WGS) entry which is preliminary data.</text>
</comment>
<name>A0A9N9PU01_9HELO</name>
<evidence type="ECO:0000256" key="2">
    <source>
        <dbReference type="SAM" id="MobiDB-lite"/>
    </source>
</evidence>
<protein>
    <submittedName>
        <fullName evidence="3">Uncharacterized protein</fullName>
    </submittedName>
</protein>
<dbReference type="OrthoDB" id="3792666at2759"/>
<keyword evidence="4" id="KW-1185">Reference proteome</keyword>
<feature type="region of interest" description="Disordered" evidence="2">
    <location>
        <begin position="542"/>
        <end position="562"/>
    </location>
</feature>
<evidence type="ECO:0000313" key="3">
    <source>
        <dbReference type="EMBL" id="CAG8955730.1"/>
    </source>
</evidence>
<feature type="compositionally biased region" description="Basic and acidic residues" evidence="2">
    <location>
        <begin position="635"/>
        <end position="651"/>
    </location>
</feature>